<evidence type="ECO:0000256" key="1">
    <source>
        <dbReference type="SAM" id="MobiDB-lite"/>
    </source>
</evidence>
<evidence type="ECO:0000313" key="3">
    <source>
        <dbReference type="Proteomes" id="UP000245884"/>
    </source>
</evidence>
<dbReference type="GeneID" id="37031722"/>
<evidence type="ECO:0000313" key="2">
    <source>
        <dbReference type="EMBL" id="PWN30278.1"/>
    </source>
</evidence>
<dbReference type="AlphaFoldDB" id="A0A316UZU0"/>
<sequence>MSRSAIFPSRRNERPNRLSFSFSHRRRTSNMPSSPGVAVPLPRPLPPARTTRLTRQAPVAVSPLAPMLAHHIRQRPRHMSWRALDSSQRWSRLEDVTSRPSDPCASRRGDRELAKSSLGVQRPLRRYAEGDCCQPSRVAQTPLGSFSPICPQWLRQDSHMLKEVDGDPELWLRAVFAYLDLISGTQIVLGVGPHRWHEHLYRLSESSGYGDWARTPFWQAVTDGFSGATAVAGRLLAQLEADPRAVNKLVWWKKVQAAALNAGCTTPASLGKSELAERLATLEMGEEGVGCVHLGVGFRGERLSLDYTGRTNDEMRRSIQHLFGISKGQDSTTLFYQEGAKCDEVFIFPLLEHRVDAKGARSVLCRAVMEGVWCLLLGSNVRRESLNSYRCDYGLPNLGDEVFGCNGESCVFVLAPTLHSTEMTALASSATVCFEVPEAEEGDDEAAMQVQNPTYRRALRRVRLQEDCLDTLTGHRDQAAVERQEVRVTEARSTFYEVYKQLMRSRMLLFKPKLNDNNEHGAPWLGLKMPKAFIAEMQGITGGEKFFLGVEVGEDSSVGSASEEDRRFFKNVMVTGRSTDPAETRSVVWRNDSWPLSKSRPRLLHPRCRRPR</sequence>
<name>A0A316UZU0_9BASI</name>
<feature type="region of interest" description="Disordered" evidence="1">
    <location>
        <begin position="1"/>
        <end position="58"/>
    </location>
</feature>
<protein>
    <submittedName>
        <fullName evidence="2">Uncharacterized protein</fullName>
    </submittedName>
</protein>
<feature type="compositionally biased region" description="Low complexity" evidence="1">
    <location>
        <begin position="48"/>
        <end position="58"/>
    </location>
</feature>
<keyword evidence="3" id="KW-1185">Reference proteome</keyword>
<organism evidence="2 3">
    <name type="scientific">Jaminaea rosea</name>
    <dbReference type="NCBI Taxonomy" id="1569628"/>
    <lineage>
        <taxon>Eukaryota</taxon>
        <taxon>Fungi</taxon>
        <taxon>Dikarya</taxon>
        <taxon>Basidiomycota</taxon>
        <taxon>Ustilaginomycotina</taxon>
        <taxon>Exobasidiomycetes</taxon>
        <taxon>Microstromatales</taxon>
        <taxon>Microstromatales incertae sedis</taxon>
        <taxon>Jaminaea</taxon>
    </lineage>
</organism>
<gene>
    <name evidence="2" type="ORF">BDZ90DRAFT_8642</name>
</gene>
<dbReference type="RefSeq" id="XP_025364890.1">
    <property type="nucleotide sequence ID" value="XM_025509899.1"/>
</dbReference>
<feature type="compositionally biased region" description="Basic and acidic residues" evidence="1">
    <location>
        <begin position="105"/>
        <end position="114"/>
    </location>
</feature>
<reference evidence="2 3" key="1">
    <citation type="journal article" date="2018" name="Mol. Biol. Evol.">
        <title>Broad Genomic Sampling Reveals a Smut Pathogenic Ancestry of the Fungal Clade Ustilaginomycotina.</title>
        <authorList>
            <person name="Kijpornyongpan T."/>
            <person name="Mondo S.J."/>
            <person name="Barry K."/>
            <person name="Sandor L."/>
            <person name="Lee J."/>
            <person name="Lipzen A."/>
            <person name="Pangilinan J."/>
            <person name="LaButti K."/>
            <person name="Hainaut M."/>
            <person name="Henrissat B."/>
            <person name="Grigoriev I.V."/>
            <person name="Spatafora J.W."/>
            <person name="Aime M.C."/>
        </authorList>
    </citation>
    <scope>NUCLEOTIDE SEQUENCE [LARGE SCALE GENOMIC DNA]</scope>
    <source>
        <strain evidence="2 3">MCA 5214</strain>
    </source>
</reference>
<feature type="region of interest" description="Disordered" evidence="1">
    <location>
        <begin position="92"/>
        <end position="116"/>
    </location>
</feature>
<dbReference type="EMBL" id="KZ819662">
    <property type="protein sequence ID" value="PWN30278.1"/>
    <property type="molecule type" value="Genomic_DNA"/>
</dbReference>
<accession>A0A316UZU0</accession>
<dbReference type="Proteomes" id="UP000245884">
    <property type="component" value="Unassembled WGS sequence"/>
</dbReference>
<proteinExistence type="predicted"/>